<keyword evidence="2" id="KW-1133">Transmembrane helix</keyword>
<name>A0ABD0L7R5_9CAEN</name>
<evidence type="ECO:0000313" key="4">
    <source>
        <dbReference type="Proteomes" id="UP001519460"/>
    </source>
</evidence>
<organism evidence="3 4">
    <name type="scientific">Batillaria attramentaria</name>
    <dbReference type="NCBI Taxonomy" id="370345"/>
    <lineage>
        <taxon>Eukaryota</taxon>
        <taxon>Metazoa</taxon>
        <taxon>Spiralia</taxon>
        <taxon>Lophotrochozoa</taxon>
        <taxon>Mollusca</taxon>
        <taxon>Gastropoda</taxon>
        <taxon>Caenogastropoda</taxon>
        <taxon>Sorbeoconcha</taxon>
        <taxon>Cerithioidea</taxon>
        <taxon>Batillariidae</taxon>
        <taxon>Batillaria</taxon>
    </lineage>
</organism>
<gene>
    <name evidence="3" type="ORF">BaRGS_00013600</name>
</gene>
<accession>A0ABD0L7R5</accession>
<sequence length="419" mass="45979">MAVAIVFVVSYLLVVVLYYRVARRATRYSRRHLQGERLSQAGYRNSLEAYLSGSSMAIFHRTSGGSLPGLPSEPQNQTRDSFDLPAVKVPPWKPSSHEQDVKRATPGAGNSRERRHVMRDQGTGAEHASAAKMHQNAPRRSHPEKTPSHPPKKTSALMIPQLSKTSNDSRSAVFPKISLQRPSLESLGQHTLNLSILSTDSGQTVGTEKFKHHRSLGAAAKVSGSEYYATGTCKRYAPARQRRRGHAVARDPADASTAFARDPADASTAFARDPADASTISGHGAINEQGTTSGHSTVSGHRFELSSSLPRKDMRRSFVACTLTMATYLPYTLLLMASHTFSLPVGEENYVVAQWAVLLAASLNCFVYGYLNANYRMAASKLMGKARNRRRTIPQTTQKRSAETQIEIRGEIVEETVKD</sequence>
<proteinExistence type="predicted"/>
<keyword evidence="4" id="KW-1185">Reference proteome</keyword>
<evidence type="ECO:0000256" key="1">
    <source>
        <dbReference type="SAM" id="MobiDB-lite"/>
    </source>
</evidence>
<reference evidence="3 4" key="1">
    <citation type="journal article" date="2023" name="Sci. Data">
        <title>Genome assembly of the Korean intertidal mud-creeper Batillaria attramentaria.</title>
        <authorList>
            <person name="Patra A.K."/>
            <person name="Ho P.T."/>
            <person name="Jun S."/>
            <person name="Lee S.J."/>
            <person name="Kim Y."/>
            <person name="Won Y.J."/>
        </authorList>
    </citation>
    <scope>NUCLEOTIDE SEQUENCE [LARGE SCALE GENOMIC DNA]</scope>
    <source>
        <strain evidence="3">Wonlab-2016</strain>
    </source>
</reference>
<feature type="transmembrane region" description="Helical" evidence="2">
    <location>
        <begin position="350"/>
        <end position="371"/>
    </location>
</feature>
<feature type="region of interest" description="Disordered" evidence="1">
    <location>
        <begin position="241"/>
        <end position="265"/>
    </location>
</feature>
<feature type="transmembrane region" description="Helical" evidence="2">
    <location>
        <begin position="6"/>
        <end position="22"/>
    </location>
</feature>
<evidence type="ECO:0000256" key="2">
    <source>
        <dbReference type="SAM" id="Phobius"/>
    </source>
</evidence>
<evidence type="ECO:0008006" key="5">
    <source>
        <dbReference type="Google" id="ProtNLM"/>
    </source>
</evidence>
<feature type="region of interest" description="Disordered" evidence="1">
    <location>
        <begin position="62"/>
        <end position="155"/>
    </location>
</feature>
<dbReference type="EMBL" id="JACVVK020000077">
    <property type="protein sequence ID" value="KAK7495190.1"/>
    <property type="molecule type" value="Genomic_DNA"/>
</dbReference>
<evidence type="ECO:0000313" key="3">
    <source>
        <dbReference type="EMBL" id="KAK7495190.1"/>
    </source>
</evidence>
<dbReference type="Proteomes" id="UP001519460">
    <property type="component" value="Unassembled WGS sequence"/>
</dbReference>
<feature type="transmembrane region" description="Helical" evidence="2">
    <location>
        <begin position="318"/>
        <end position="338"/>
    </location>
</feature>
<comment type="caution">
    <text evidence="3">The sequence shown here is derived from an EMBL/GenBank/DDBJ whole genome shotgun (WGS) entry which is preliminary data.</text>
</comment>
<protein>
    <recommendedName>
        <fullName evidence="5">G-protein coupled receptors family 1 profile domain-containing protein</fullName>
    </recommendedName>
</protein>
<dbReference type="Gene3D" id="1.20.1070.10">
    <property type="entry name" value="Rhodopsin 7-helix transmembrane proteins"/>
    <property type="match status" value="1"/>
</dbReference>
<dbReference type="SUPFAM" id="SSF81321">
    <property type="entry name" value="Family A G protein-coupled receptor-like"/>
    <property type="match status" value="1"/>
</dbReference>
<keyword evidence="2" id="KW-0812">Transmembrane</keyword>
<keyword evidence="2" id="KW-0472">Membrane</keyword>
<dbReference type="AlphaFoldDB" id="A0ABD0L7R5"/>